<dbReference type="RefSeq" id="WP_089325780.1">
    <property type="nucleotide sequence ID" value="NZ_FZOR01000007.1"/>
</dbReference>
<dbReference type="InterPro" id="IPR020459">
    <property type="entry name" value="AMP-binding"/>
</dbReference>
<dbReference type="CDD" id="cd12114">
    <property type="entry name" value="A_NRPS_TlmIV_like"/>
    <property type="match status" value="1"/>
</dbReference>
<proteinExistence type="predicted"/>
<dbReference type="Gene3D" id="3.40.50.12780">
    <property type="entry name" value="N-terminal domain of ligase-like"/>
    <property type="match status" value="1"/>
</dbReference>
<evidence type="ECO:0000256" key="4">
    <source>
        <dbReference type="ARBA" id="ARBA00022553"/>
    </source>
</evidence>
<comment type="pathway">
    <text evidence="2">Siderophore biosynthesis.</text>
</comment>
<dbReference type="SMART" id="SM00824">
    <property type="entry name" value="PKS_TE"/>
    <property type="match status" value="1"/>
</dbReference>
<dbReference type="PROSITE" id="PS00455">
    <property type="entry name" value="AMP_BINDING"/>
    <property type="match status" value="1"/>
</dbReference>
<dbReference type="Pfam" id="PF00668">
    <property type="entry name" value="Condensation"/>
    <property type="match status" value="1"/>
</dbReference>
<dbReference type="Gene3D" id="3.30.559.10">
    <property type="entry name" value="Chloramphenicol acetyltransferase-like domain"/>
    <property type="match status" value="1"/>
</dbReference>
<dbReference type="GO" id="GO:0016874">
    <property type="term" value="F:ligase activity"/>
    <property type="evidence" value="ECO:0007669"/>
    <property type="project" value="UniProtKB-KW"/>
</dbReference>
<protein>
    <submittedName>
        <fullName evidence="8">Amino acid adenylation domain-containing protein</fullName>
    </submittedName>
</protein>
<sequence>MGDSHPRTVSSLLADLAAADVRLKLVGRDRIEVTAPRGRLSAELRGALARHKTELLEWLAQTSGDGPDAAELPRIVPDKEHLYEPFTPPDLQMSFLMGGREGFEYHVRPHQYMEFDFDELDPVRYEKALNRAIQRQRDSIVVVRDDMRVQTVRDPAPVTVTVSDLRGLPEAEAQAHLDRVRARLQREEPPHDRWPWLHPHICLYGEGRARLHWNNNNVFTDAPSGTRLINDAMHYYHHPDQPLPELELSFRDQVLALERLEESPLGEASKKYWRDRMAGWPDAPDVPLASGTAHRGRSMLYRREILLPPELWSAFKGQAEARGLTLTNALLGAHAEVLAYWSGSRHFLLNNMITHRLPLHPESWEVLGQFASLYPLEVDWRHDEDFTARVRRLQAQVMQDVAQSHWSGASVLQELNRVRRTPGRAICPFAVGSALFVGPTIRPFHSMLETPQTLLDTEFWELRDGRLWVIWDVIEAAFPDGLIDAMSGGYRKLLTRLAEDDRAWERTAAELLPEEQAEQRAALNASAPAAPPGLLHDALPRRAAERPDATAVIDAAGGITYAGLHDRARRLAARLRGAGARPGDLVAVALPKGHAQMVAVLAALTADAAYVPIDPSWPEDRIGYLLTDTDAAAVVTDTASRDRLAAVADVPVLAVDEPGPDETTGKEAAPDGAEAGAARKPEDLAYVIYTSGSTGRPKGAMLDHRGPLNTVTDINARFGIGADDVLFGVSSLCFDLSVYDIFGSLAAGATLVLPPEGRPDPASWIELMRAHGVTVWNSVPALMQLLVEEATAAGARFPALRTVLLSGDWIPVDLPDRIRRIAPNASVVSLGGATEASIWSIHHPIAGVDPEWTSIPYGRPLAGQTWHVLDDQGRDAPTWVTGHLHIGGVGVAMGYLGDPERTRAAFVSHPRTGERLYRTGDLGRYLPDGDIEFLGRADFQVKIQGFRVEPGEIEHGLLDDPRVRQAAVVARSSGAGRQLAAFVVGEDGEKPPEPEALRARLAERLPGYMVPHRITVLDALPLTGNGKLDRRALEGMGGPDGAGERGYTAPRNPTEAVLAEIWESLLDAGRPIGVDDDFFDLGGQSFAALRVIAQVAERLGRRIPLGTMLERATIAGLAAYLETAEPAWSPLVRLNGREDGTPWCLVHPAGGGVLCYQRLAESLDRPGLGFQAPGPADGRKPLETVGELADLYVGALLEQRPRGPYLLGGWSSGAVIAFAMAHRLEELGETVERLVVIDAPAPLAPREVDEDRLALWFLEDLGGGFDPGLVPAGTPVAGATDEETWARLLALAGEQGVAAPEIPAADLAAALAVFRGVVRACNSYRAPVIAADVTVLRAQDGTASEFAGHPCGASPDWGWARLTRGAVDTTALPGTHHTLLTDPRAGSAVAAEFNRR</sequence>
<dbReference type="InterPro" id="IPR001242">
    <property type="entry name" value="Condensation_dom"/>
</dbReference>
<dbReference type="OrthoDB" id="2472181at2"/>
<dbReference type="InterPro" id="IPR010071">
    <property type="entry name" value="AA_adenyl_dom"/>
</dbReference>
<dbReference type="Pfam" id="PF00501">
    <property type="entry name" value="AMP-binding"/>
    <property type="match status" value="1"/>
</dbReference>
<dbReference type="Gene3D" id="3.40.50.1820">
    <property type="entry name" value="alpha/beta hydrolase"/>
    <property type="match status" value="1"/>
</dbReference>
<dbReference type="GO" id="GO:0072330">
    <property type="term" value="P:monocarboxylic acid biosynthetic process"/>
    <property type="evidence" value="ECO:0007669"/>
    <property type="project" value="UniProtKB-ARBA"/>
</dbReference>
<evidence type="ECO:0000256" key="2">
    <source>
        <dbReference type="ARBA" id="ARBA00004924"/>
    </source>
</evidence>
<dbReference type="Pfam" id="PF13193">
    <property type="entry name" value="AMP-binding_C"/>
    <property type="match status" value="1"/>
</dbReference>
<feature type="domain" description="Carrier" evidence="7">
    <location>
        <begin position="1049"/>
        <end position="1125"/>
    </location>
</feature>
<keyword evidence="4" id="KW-0597">Phosphoprotein</keyword>
<dbReference type="SUPFAM" id="SSF47336">
    <property type="entry name" value="ACP-like"/>
    <property type="match status" value="1"/>
</dbReference>
<dbReference type="GO" id="GO:0043041">
    <property type="term" value="P:amino acid activation for nonribosomal peptide biosynthetic process"/>
    <property type="evidence" value="ECO:0007669"/>
    <property type="project" value="TreeGrafter"/>
</dbReference>
<evidence type="ECO:0000256" key="1">
    <source>
        <dbReference type="ARBA" id="ARBA00001957"/>
    </source>
</evidence>
<dbReference type="GO" id="GO:0031177">
    <property type="term" value="F:phosphopantetheine binding"/>
    <property type="evidence" value="ECO:0007669"/>
    <property type="project" value="InterPro"/>
</dbReference>
<dbReference type="InterPro" id="IPR025110">
    <property type="entry name" value="AMP-bd_C"/>
</dbReference>
<evidence type="ECO:0000256" key="5">
    <source>
        <dbReference type="ARBA" id="ARBA00022598"/>
    </source>
</evidence>
<dbReference type="Pfam" id="PF18563">
    <property type="entry name" value="TubC_N"/>
    <property type="match status" value="1"/>
</dbReference>
<evidence type="ECO:0000313" key="8">
    <source>
        <dbReference type="EMBL" id="SNS68834.1"/>
    </source>
</evidence>
<keyword evidence="9" id="KW-1185">Reference proteome</keyword>
<dbReference type="InterPro" id="IPR045851">
    <property type="entry name" value="AMP-bd_C_sf"/>
</dbReference>
<dbReference type="SMART" id="SM00823">
    <property type="entry name" value="PKS_PP"/>
    <property type="match status" value="1"/>
</dbReference>
<dbReference type="InterPro" id="IPR000873">
    <property type="entry name" value="AMP-dep_synth/lig_dom"/>
</dbReference>
<organism evidence="8 9">
    <name type="scientific">Actinomadura meyerae</name>
    <dbReference type="NCBI Taxonomy" id="240840"/>
    <lineage>
        <taxon>Bacteria</taxon>
        <taxon>Bacillati</taxon>
        <taxon>Actinomycetota</taxon>
        <taxon>Actinomycetes</taxon>
        <taxon>Streptosporangiales</taxon>
        <taxon>Thermomonosporaceae</taxon>
        <taxon>Actinomadura</taxon>
    </lineage>
</organism>
<evidence type="ECO:0000256" key="3">
    <source>
        <dbReference type="ARBA" id="ARBA00022450"/>
    </source>
</evidence>
<dbReference type="PRINTS" id="PR00154">
    <property type="entry name" value="AMPBINDING"/>
</dbReference>
<accession>A0A239GL92</accession>
<keyword evidence="3" id="KW-0596">Phosphopantetheine</keyword>
<dbReference type="InterPro" id="IPR020806">
    <property type="entry name" value="PKS_PP-bd"/>
</dbReference>
<gene>
    <name evidence="8" type="ORF">SAMN05443665_1007216</name>
</gene>
<name>A0A239GL92_9ACTN</name>
<dbReference type="InterPro" id="IPR041464">
    <property type="entry name" value="TubC_N"/>
</dbReference>
<dbReference type="NCBIfam" id="TIGR01733">
    <property type="entry name" value="AA-adenyl-dom"/>
    <property type="match status" value="1"/>
</dbReference>
<dbReference type="FunFam" id="3.40.50.12780:FF:000012">
    <property type="entry name" value="Non-ribosomal peptide synthetase"/>
    <property type="match status" value="1"/>
</dbReference>
<dbReference type="SUPFAM" id="SSF52777">
    <property type="entry name" value="CoA-dependent acyltransferases"/>
    <property type="match status" value="2"/>
</dbReference>
<dbReference type="GO" id="GO:0005737">
    <property type="term" value="C:cytoplasm"/>
    <property type="evidence" value="ECO:0007669"/>
    <property type="project" value="TreeGrafter"/>
</dbReference>
<dbReference type="GO" id="GO:0044550">
    <property type="term" value="P:secondary metabolite biosynthetic process"/>
    <property type="evidence" value="ECO:0007669"/>
    <property type="project" value="TreeGrafter"/>
</dbReference>
<dbReference type="Pfam" id="PF00550">
    <property type="entry name" value="PP-binding"/>
    <property type="match status" value="1"/>
</dbReference>
<dbReference type="Gene3D" id="1.10.10.1830">
    <property type="entry name" value="Non-ribosomal peptide synthase, adenylation domain"/>
    <property type="match status" value="1"/>
</dbReference>
<dbReference type="SUPFAM" id="SSF56801">
    <property type="entry name" value="Acetyl-CoA synthetase-like"/>
    <property type="match status" value="1"/>
</dbReference>
<dbReference type="Gene3D" id="1.10.1200.10">
    <property type="entry name" value="ACP-like"/>
    <property type="match status" value="1"/>
</dbReference>
<dbReference type="FunFam" id="3.40.50.980:FF:000001">
    <property type="entry name" value="Non-ribosomal peptide synthetase"/>
    <property type="match status" value="1"/>
</dbReference>
<dbReference type="Gene3D" id="3.30.559.30">
    <property type="entry name" value="Nonribosomal peptide synthetase, condensation domain"/>
    <property type="match status" value="1"/>
</dbReference>
<dbReference type="PROSITE" id="PS50075">
    <property type="entry name" value="CARRIER"/>
    <property type="match status" value="1"/>
</dbReference>
<keyword evidence="5" id="KW-0436">Ligase</keyword>
<feature type="region of interest" description="Disordered" evidence="6">
    <location>
        <begin position="655"/>
        <end position="677"/>
    </location>
</feature>
<dbReference type="Gene3D" id="3.30.300.30">
    <property type="match status" value="1"/>
</dbReference>
<dbReference type="PANTHER" id="PTHR45527">
    <property type="entry name" value="NONRIBOSOMAL PEPTIDE SYNTHETASE"/>
    <property type="match status" value="1"/>
</dbReference>
<comment type="cofactor">
    <cofactor evidence="1">
        <name>pantetheine 4'-phosphate</name>
        <dbReference type="ChEBI" id="CHEBI:47942"/>
    </cofactor>
</comment>
<reference evidence="8 9" key="1">
    <citation type="submission" date="2017-06" db="EMBL/GenBank/DDBJ databases">
        <authorList>
            <person name="Kim H.J."/>
            <person name="Triplett B.A."/>
        </authorList>
    </citation>
    <scope>NUCLEOTIDE SEQUENCE [LARGE SCALE GENOMIC DNA]</scope>
    <source>
        <strain evidence="8 9">DSM 44715</strain>
    </source>
</reference>
<dbReference type="InterPro" id="IPR001031">
    <property type="entry name" value="Thioesterase"/>
</dbReference>
<evidence type="ECO:0000256" key="6">
    <source>
        <dbReference type="SAM" id="MobiDB-lite"/>
    </source>
</evidence>
<dbReference type="PANTHER" id="PTHR45527:SF10">
    <property type="entry name" value="PYOCHELIN SYNTHASE PCHF"/>
    <property type="match status" value="1"/>
</dbReference>
<dbReference type="FunFam" id="1.10.1200.10:FF:000016">
    <property type="entry name" value="Non-ribosomal peptide synthase"/>
    <property type="match status" value="1"/>
</dbReference>
<dbReference type="EMBL" id="FZOR01000007">
    <property type="protein sequence ID" value="SNS68834.1"/>
    <property type="molecule type" value="Genomic_DNA"/>
</dbReference>
<dbReference type="InterPro" id="IPR020845">
    <property type="entry name" value="AMP-binding_CS"/>
</dbReference>
<evidence type="ECO:0000259" key="7">
    <source>
        <dbReference type="PROSITE" id="PS50075"/>
    </source>
</evidence>
<dbReference type="InterPro" id="IPR042099">
    <property type="entry name" value="ANL_N_sf"/>
</dbReference>
<dbReference type="InterPro" id="IPR009081">
    <property type="entry name" value="PP-bd_ACP"/>
</dbReference>
<dbReference type="InterPro" id="IPR020802">
    <property type="entry name" value="TesA-like"/>
</dbReference>
<dbReference type="GO" id="GO:0008610">
    <property type="term" value="P:lipid biosynthetic process"/>
    <property type="evidence" value="ECO:0007669"/>
    <property type="project" value="UniProtKB-ARBA"/>
</dbReference>
<dbReference type="InterPro" id="IPR044894">
    <property type="entry name" value="TubC_N_sf"/>
</dbReference>
<dbReference type="InterPro" id="IPR023213">
    <property type="entry name" value="CAT-like_dom_sf"/>
</dbReference>
<evidence type="ECO:0000313" key="9">
    <source>
        <dbReference type="Proteomes" id="UP000198318"/>
    </source>
</evidence>
<dbReference type="SUPFAM" id="SSF53474">
    <property type="entry name" value="alpha/beta-Hydrolases"/>
    <property type="match status" value="1"/>
</dbReference>
<dbReference type="Proteomes" id="UP000198318">
    <property type="component" value="Unassembled WGS sequence"/>
</dbReference>
<dbReference type="InterPro" id="IPR029058">
    <property type="entry name" value="AB_hydrolase_fold"/>
</dbReference>
<dbReference type="Pfam" id="PF00975">
    <property type="entry name" value="Thioesterase"/>
    <property type="match status" value="1"/>
</dbReference>
<dbReference type="InterPro" id="IPR036736">
    <property type="entry name" value="ACP-like_sf"/>
</dbReference>